<name>A0ABD0WB12_UMBPY</name>
<organism evidence="2 3">
    <name type="scientific">Umbra pygmaea</name>
    <name type="common">Eastern mudminnow</name>
    <dbReference type="NCBI Taxonomy" id="75934"/>
    <lineage>
        <taxon>Eukaryota</taxon>
        <taxon>Metazoa</taxon>
        <taxon>Chordata</taxon>
        <taxon>Craniata</taxon>
        <taxon>Vertebrata</taxon>
        <taxon>Euteleostomi</taxon>
        <taxon>Actinopterygii</taxon>
        <taxon>Neopterygii</taxon>
        <taxon>Teleostei</taxon>
        <taxon>Protacanthopterygii</taxon>
        <taxon>Esociformes</taxon>
        <taxon>Umbridae</taxon>
        <taxon>Umbra</taxon>
    </lineage>
</organism>
<sequence>MYSATLLFEIRNIIYGGSDKHPAGIMVHHSGSIQSFKQQKGMHTSISEILKEKTLKPSRRSLPCLAQSQTHPQNLNHFLSMPLSPDDKPQTHPQAESQLQDLTTPRLQAKSQLTNPWLQQDPLGQDQCLLQAQSQPLTHSHSASCTLLHSRTEAVKDQYVEQSEASAASDAGRTDESFLIQKPATRARLEARTHSVQESNPRQASVLLFRDGKKRIDYILVHKKVYKKSRETSDVERMGKQE</sequence>
<feature type="region of interest" description="Disordered" evidence="1">
    <location>
        <begin position="67"/>
        <end position="103"/>
    </location>
</feature>
<dbReference type="Proteomes" id="UP001557470">
    <property type="component" value="Unassembled WGS sequence"/>
</dbReference>
<dbReference type="AlphaFoldDB" id="A0ABD0WB12"/>
<dbReference type="EMBL" id="JAGEUA010000008">
    <property type="protein sequence ID" value="KAL0968807.1"/>
    <property type="molecule type" value="Genomic_DNA"/>
</dbReference>
<accession>A0ABD0WB12</accession>
<keyword evidence="3" id="KW-1185">Reference proteome</keyword>
<feature type="compositionally biased region" description="Polar residues" evidence="1">
    <location>
        <begin position="91"/>
        <end position="103"/>
    </location>
</feature>
<evidence type="ECO:0000313" key="2">
    <source>
        <dbReference type="EMBL" id="KAL0968807.1"/>
    </source>
</evidence>
<protein>
    <submittedName>
        <fullName evidence="2">Uncharacterized protein</fullName>
    </submittedName>
</protein>
<comment type="caution">
    <text evidence="2">The sequence shown here is derived from an EMBL/GenBank/DDBJ whole genome shotgun (WGS) entry which is preliminary data.</text>
</comment>
<feature type="compositionally biased region" description="Polar residues" evidence="1">
    <location>
        <begin position="67"/>
        <end position="77"/>
    </location>
</feature>
<evidence type="ECO:0000256" key="1">
    <source>
        <dbReference type="SAM" id="MobiDB-lite"/>
    </source>
</evidence>
<reference evidence="2 3" key="1">
    <citation type="submission" date="2024-06" db="EMBL/GenBank/DDBJ databases">
        <authorList>
            <person name="Pan Q."/>
            <person name="Wen M."/>
            <person name="Jouanno E."/>
            <person name="Zahm M."/>
            <person name="Klopp C."/>
            <person name="Cabau C."/>
            <person name="Louis A."/>
            <person name="Berthelot C."/>
            <person name="Parey E."/>
            <person name="Roest Crollius H."/>
            <person name="Montfort J."/>
            <person name="Robinson-Rechavi M."/>
            <person name="Bouchez O."/>
            <person name="Lampietro C."/>
            <person name="Lopez Roques C."/>
            <person name="Donnadieu C."/>
            <person name="Postlethwait J."/>
            <person name="Bobe J."/>
            <person name="Verreycken H."/>
            <person name="Guiguen Y."/>
        </authorList>
    </citation>
    <scope>NUCLEOTIDE SEQUENCE [LARGE SCALE GENOMIC DNA]</scope>
    <source>
        <strain evidence="2">Up_M1</strain>
        <tissue evidence="2">Testis</tissue>
    </source>
</reference>
<gene>
    <name evidence="2" type="ORF">UPYG_G00272140</name>
</gene>
<proteinExistence type="predicted"/>
<evidence type="ECO:0000313" key="3">
    <source>
        <dbReference type="Proteomes" id="UP001557470"/>
    </source>
</evidence>